<organism evidence="4">
    <name type="scientific">freshwater metagenome</name>
    <dbReference type="NCBI Taxonomy" id="449393"/>
    <lineage>
        <taxon>unclassified sequences</taxon>
        <taxon>metagenomes</taxon>
        <taxon>ecological metagenomes</taxon>
    </lineage>
</organism>
<evidence type="ECO:0000259" key="1">
    <source>
        <dbReference type="Pfam" id="PF13577"/>
    </source>
</evidence>
<evidence type="ECO:0000313" key="5">
    <source>
        <dbReference type="EMBL" id="CAB4986479.1"/>
    </source>
</evidence>
<dbReference type="EMBL" id="CAFABA010000018">
    <property type="protein sequence ID" value="CAB4820517.1"/>
    <property type="molecule type" value="Genomic_DNA"/>
</dbReference>
<accession>A0A6J7GN00</accession>
<dbReference type="EMBL" id="CAEZYR010000059">
    <property type="protein sequence ID" value="CAB4748962.1"/>
    <property type="molecule type" value="Genomic_DNA"/>
</dbReference>
<evidence type="ECO:0000313" key="2">
    <source>
        <dbReference type="EMBL" id="CAB4748962.1"/>
    </source>
</evidence>
<dbReference type="SUPFAM" id="SSF54427">
    <property type="entry name" value="NTF2-like"/>
    <property type="match status" value="1"/>
</dbReference>
<sequence>MTTHDRFAAHEFIHHWWFNYDEGNFDILFPLLTDDCHIKSRTERGDHPHEQFIAADTQGREASMAWTSEHRRHSPYPLRHNATNIFVKAVRGDEIDLESYLFVTQIRENKPSTLSSGIVHFTLLLTAQGYRLKAKETVLDSIESIAFQDVPEVSGRMARWSATSWASNRGTT</sequence>
<gene>
    <name evidence="2" type="ORF">UFOPK2754_01691</name>
    <name evidence="3" type="ORF">UFOPK3139_00670</name>
    <name evidence="4" type="ORF">UFOPK3543_01421</name>
    <name evidence="5" type="ORF">UFOPK3967_00719</name>
</gene>
<name>A0A6J7GN00_9ZZZZ</name>
<dbReference type="EMBL" id="CAFBOS010000031">
    <property type="protein sequence ID" value="CAB4986479.1"/>
    <property type="molecule type" value="Genomic_DNA"/>
</dbReference>
<dbReference type="InterPro" id="IPR037401">
    <property type="entry name" value="SnoaL-like"/>
</dbReference>
<feature type="domain" description="SnoaL-like" evidence="1">
    <location>
        <begin position="3"/>
        <end position="133"/>
    </location>
</feature>
<evidence type="ECO:0000313" key="3">
    <source>
        <dbReference type="EMBL" id="CAB4820517.1"/>
    </source>
</evidence>
<dbReference type="Pfam" id="PF13577">
    <property type="entry name" value="SnoaL_4"/>
    <property type="match status" value="1"/>
</dbReference>
<evidence type="ECO:0000313" key="4">
    <source>
        <dbReference type="EMBL" id="CAB4909837.1"/>
    </source>
</evidence>
<protein>
    <submittedName>
        <fullName evidence="4">Unannotated protein</fullName>
    </submittedName>
</protein>
<dbReference type="Gene3D" id="3.10.450.50">
    <property type="match status" value="1"/>
</dbReference>
<dbReference type="AlphaFoldDB" id="A0A6J7GN00"/>
<dbReference type="EMBL" id="CAFBMH010000046">
    <property type="protein sequence ID" value="CAB4909837.1"/>
    <property type="molecule type" value="Genomic_DNA"/>
</dbReference>
<proteinExistence type="predicted"/>
<dbReference type="InterPro" id="IPR032710">
    <property type="entry name" value="NTF2-like_dom_sf"/>
</dbReference>
<reference evidence="4" key="1">
    <citation type="submission" date="2020-05" db="EMBL/GenBank/DDBJ databases">
        <authorList>
            <person name="Chiriac C."/>
            <person name="Salcher M."/>
            <person name="Ghai R."/>
            <person name="Kavagutti S V."/>
        </authorList>
    </citation>
    <scope>NUCLEOTIDE SEQUENCE</scope>
</reference>